<evidence type="ECO:0000313" key="2">
    <source>
        <dbReference type="Proteomes" id="UP001596004"/>
    </source>
</evidence>
<protein>
    <submittedName>
        <fullName evidence="1">Uncharacterized protein</fullName>
    </submittedName>
</protein>
<comment type="caution">
    <text evidence="1">The sequence shown here is derived from an EMBL/GenBank/DDBJ whole genome shotgun (WGS) entry which is preliminary data.</text>
</comment>
<dbReference type="EMBL" id="JBHSFP010000025">
    <property type="protein sequence ID" value="MFC4534760.1"/>
    <property type="molecule type" value="Genomic_DNA"/>
</dbReference>
<sequence length="55" mass="6220">MSFFPDGPAGNDFVLIRLRPHRVELMDFSRKIHPDPCGLVPAAAERREGSWSPSR</sequence>
<gene>
    <name evidence="1" type="ORF">ACFO60_28715</name>
</gene>
<accession>A0ABV9CPI3</accession>
<proteinExistence type="predicted"/>
<name>A0ABV9CPI3_9ACTN</name>
<reference evidence="2" key="1">
    <citation type="journal article" date="2019" name="Int. J. Syst. Evol. Microbiol.">
        <title>The Global Catalogue of Microorganisms (GCM) 10K type strain sequencing project: providing services to taxonomists for standard genome sequencing and annotation.</title>
        <authorList>
            <consortium name="The Broad Institute Genomics Platform"/>
            <consortium name="The Broad Institute Genome Sequencing Center for Infectious Disease"/>
            <person name="Wu L."/>
            <person name="Ma J."/>
        </authorList>
    </citation>
    <scope>NUCLEOTIDE SEQUENCE [LARGE SCALE GENOMIC DNA]</scope>
    <source>
        <strain evidence="2">CGMCC 4.7132</strain>
    </source>
</reference>
<keyword evidence="2" id="KW-1185">Reference proteome</keyword>
<dbReference type="Proteomes" id="UP001596004">
    <property type="component" value="Unassembled WGS sequence"/>
</dbReference>
<organism evidence="1 2">
    <name type="scientific">Sphaerisporangium dianthi</name>
    <dbReference type="NCBI Taxonomy" id="1436120"/>
    <lineage>
        <taxon>Bacteria</taxon>
        <taxon>Bacillati</taxon>
        <taxon>Actinomycetota</taxon>
        <taxon>Actinomycetes</taxon>
        <taxon>Streptosporangiales</taxon>
        <taxon>Streptosporangiaceae</taxon>
        <taxon>Sphaerisporangium</taxon>
    </lineage>
</organism>
<dbReference type="RefSeq" id="WP_380846031.1">
    <property type="nucleotide sequence ID" value="NZ_JBHSFP010000025.1"/>
</dbReference>
<evidence type="ECO:0000313" key="1">
    <source>
        <dbReference type="EMBL" id="MFC4534760.1"/>
    </source>
</evidence>